<feature type="domain" description="MRH" evidence="9">
    <location>
        <begin position="360"/>
        <end position="512"/>
    </location>
</feature>
<evidence type="ECO:0000256" key="3">
    <source>
        <dbReference type="ARBA" id="ARBA00022729"/>
    </source>
</evidence>
<dbReference type="EMBL" id="LFZO01000039">
    <property type="protein sequence ID" value="KXT16308.1"/>
    <property type="molecule type" value="Genomic_DNA"/>
</dbReference>
<keyword evidence="4 7" id="KW-0430">Lectin</keyword>
<evidence type="ECO:0000256" key="1">
    <source>
        <dbReference type="ARBA" id="ARBA00004367"/>
    </source>
</evidence>
<evidence type="ECO:0000256" key="5">
    <source>
        <dbReference type="ARBA" id="ARBA00022824"/>
    </source>
</evidence>
<keyword evidence="6" id="KW-1015">Disulfide bond</keyword>
<dbReference type="GO" id="GO:0005788">
    <property type="term" value="C:endoplasmic reticulum lumen"/>
    <property type="evidence" value="ECO:0007669"/>
    <property type="project" value="UniProtKB-UniRule"/>
</dbReference>
<dbReference type="PANTHER" id="PTHR15414:SF0">
    <property type="entry name" value="ENDOPLASMIC RETICULUM LECTIN 1"/>
    <property type="match status" value="1"/>
</dbReference>
<dbReference type="Gene3D" id="2.70.130.10">
    <property type="entry name" value="Mannose-6-phosphate receptor binding domain"/>
    <property type="match status" value="1"/>
</dbReference>
<evidence type="ECO:0000313" key="10">
    <source>
        <dbReference type="EMBL" id="KXT16308.1"/>
    </source>
</evidence>
<feature type="region of interest" description="Disordered" evidence="8">
    <location>
        <begin position="266"/>
        <end position="303"/>
    </location>
</feature>
<dbReference type="InterPro" id="IPR045149">
    <property type="entry name" value="OS-9-like"/>
</dbReference>
<dbReference type="InterPro" id="IPR012913">
    <property type="entry name" value="OS9-like_dom"/>
</dbReference>
<keyword evidence="5 7" id="KW-0256">Endoplasmic reticulum</keyword>
<feature type="compositionally biased region" description="Polar residues" evidence="8">
    <location>
        <begin position="82"/>
        <end position="91"/>
    </location>
</feature>
<dbReference type="GO" id="GO:0005789">
    <property type="term" value="C:endoplasmic reticulum membrane"/>
    <property type="evidence" value="ECO:0007669"/>
    <property type="project" value="UniProtKB-SubCell"/>
</dbReference>
<proteinExistence type="inferred from homology"/>
<evidence type="ECO:0000313" key="11">
    <source>
        <dbReference type="Proteomes" id="UP000073492"/>
    </source>
</evidence>
<evidence type="ECO:0000256" key="8">
    <source>
        <dbReference type="SAM" id="MobiDB-lite"/>
    </source>
</evidence>
<dbReference type="Pfam" id="PF07915">
    <property type="entry name" value="PRKCSH"/>
    <property type="match status" value="1"/>
</dbReference>
<dbReference type="InterPro" id="IPR044865">
    <property type="entry name" value="MRH_dom"/>
</dbReference>
<evidence type="ECO:0000256" key="6">
    <source>
        <dbReference type="ARBA" id="ARBA00023157"/>
    </source>
</evidence>
<protein>
    <recommendedName>
        <fullName evidence="7">Endoplasmic reticulum lectin</fullName>
    </recommendedName>
    <alternativeName>
        <fullName evidence="7">Protein OS-9</fullName>
    </alternativeName>
    <alternativeName>
        <fullName evidence="7">Protein OS-9 homolog</fullName>
    </alternativeName>
</protein>
<dbReference type="PANTHER" id="PTHR15414">
    <property type="entry name" value="OS-9-RELATED"/>
    <property type="match status" value="1"/>
</dbReference>
<feature type="compositionally biased region" description="Basic and acidic residues" evidence="8">
    <location>
        <begin position="695"/>
        <end position="715"/>
    </location>
</feature>
<evidence type="ECO:0000256" key="2">
    <source>
        <dbReference type="ARBA" id="ARBA00009918"/>
    </source>
</evidence>
<evidence type="ECO:0000259" key="9">
    <source>
        <dbReference type="PROSITE" id="PS51914"/>
    </source>
</evidence>
<comment type="similarity">
    <text evidence="2 7">Belongs to the OS-9 family.</text>
</comment>
<dbReference type="InterPro" id="IPR009011">
    <property type="entry name" value="Man6P_isomerase_rcpt-bd_dom_sf"/>
</dbReference>
<dbReference type="STRING" id="113226.A0A139IND2"/>
<keyword evidence="7" id="KW-0472">Membrane</keyword>
<organism evidence="10 11">
    <name type="scientific">Pseudocercospora musae</name>
    <dbReference type="NCBI Taxonomy" id="113226"/>
    <lineage>
        <taxon>Eukaryota</taxon>
        <taxon>Fungi</taxon>
        <taxon>Dikarya</taxon>
        <taxon>Ascomycota</taxon>
        <taxon>Pezizomycotina</taxon>
        <taxon>Dothideomycetes</taxon>
        <taxon>Dothideomycetidae</taxon>
        <taxon>Mycosphaerellales</taxon>
        <taxon>Mycosphaerellaceae</taxon>
        <taxon>Pseudocercospora</taxon>
    </lineage>
</organism>
<dbReference type="AlphaFoldDB" id="A0A139IND2"/>
<keyword evidence="11" id="KW-1185">Reference proteome</keyword>
<dbReference type="GO" id="GO:0030970">
    <property type="term" value="P:retrograde protein transport, ER to cytosol"/>
    <property type="evidence" value="ECO:0007669"/>
    <property type="project" value="TreeGrafter"/>
</dbReference>
<keyword evidence="3" id="KW-0732">Signal</keyword>
<dbReference type="SUPFAM" id="SSF50911">
    <property type="entry name" value="Mannose 6-phosphate receptor domain"/>
    <property type="match status" value="1"/>
</dbReference>
<accession>A0A139IND2</accession>
<evidence type="ECO:0000256" key="7">
    <source>
        <dbReference type="RuleBase" id="RU369099"/>
    </source>
</evidence>
<gene>
    <name evidence="10" type="ORF">AC579_3769</name>
</gene>
<feature type="region of interest" description="Disordered" evidence="8">
    <location>
        <begin position="671"/>
        <end position="749"/>
    </location>
</feature>
<comment type="function">
    <text evidence="7">Lectin involved in the quality control of the secretory pathway. As a member of the endoplasmic reticulum-associated degradation lumenal (ERAD-L) surveillance system, targets misfolded endoplasmic reticulum lumenal glycoproteins for degradation.</text>
</comment>
<dbReference type="GO" id="GO:0030246">
    <property type="term" value="F:carbohydrate binding"/>
    <property type="evidence" value="ECO:0007669"/>
    <property type="project" value="UniProtKB-UniRule"/>
</dbReference>
<feature type="compositionally biased region" description="Basic and acidic residues" evidence="8">
    <location>
        <begin position="725"/>
        <end position="739"/>
    </location>
</feature>
<evidence type="ECO:0000256" key="4">
    <source>
        <dbReference type="ARBA" id="ARBA00022734"/>
    </source>
</evidence>
<feature type="compositionally biased region" description="Low complexity" evidence="8">
    <location>
        <begin position="1"/>
        <end position="15"/>
    </location>
</feature>
<comment type="subcellular location">
    <subcellularLocation>
        <location evidence="1 7">Endoplasmic reticulum membrane</location>
        <topology evidence="1 7">Peripheral membrane protein</topology>
        <orientation evidence="1 7">Lumenal side</orientation>
    </subcellularLocation>
</comment>
<name>A0A139IND2_9PEZI</name>
<feature type="compositionally biased region" description="Basic and acidic residues" evidence="8">
    <location>
        <begin position="293"/>
        <end position="303"/>
    </location>
</feature>
<sequence length="749" mass="82351">MSDGIHPSGPSHPGPNAAYETAGNPTQKEPVEASRAQLNAQTDDDNAVAHRGANEGEVGFEMAVPTSLGRGIHGAPPGEETNGYTQASYDSQELDAEQMGAPGEGKVDSAVKNKPGASGSQPGLESDLDRKKAEQASARQSMKEQKQEEVDLLNESASDAIASSARSWSGILVVQFICAADGHVATNIALSQHLFCANKHDTVAIGRLLEQKPTMKHFFALPAVLRTAALLASASQNTFSVQDDLLAFPQYEVRFVDDWTGEQEAQSRLASNRPIEDAKQDVQPYQKPLASSEDGRSENQEEAEYERMIIDGQPWLCRIPIVKKPEPSAGVNDTLSKAEEEKELARANERGWELISAMQGNCVYFISGWWSYRFCYNQGVKQFHQLPPSRGVPVYPPLEDPGVPGFVLGSYEKRIDDDDATKEEKWDQSALDVSEGAKRRYSKHGELVQRGESRYLVQKLGGGTVCDLTGKERKIEVQFHCNPQSSDRISLIKETSTCAYLMVIQTPRLCNDVAFLPPQKDQPNAITCSPILKDDQIDDYERNLKAVISAEQEAKIWEATREAAAALGDDAAAQELEPMVGDIFVGEHRLVPEGIKLEKSAIVGGGKETYVDTVASSDGRVLTKDEMEKLGLGDPKAIEKLRKELEKIAQGQNWKLDVIDTPRGREYRGIIGDEDEEEQGQPGDDQAKDNNGNAKDAKPPKGEGKKKEAEKKPSKQGETNVKKAQTKEKKAKEQKQREGSEEEYYKEEL</sequence>
<dbReference type="OrthoDB" id="448954at2759"/>
<feature type="compositionally biased region" description="Acidic residues" evidence="8">
    <location>
        <begin position="740"/>
        <end position="749"/>
    </location>
</feature>
<dbReference type="Proteomes" id="UP000073492">
    <property type="component" value="Unassembled WGS sequence"/>
</dbReference>
<dbReference type="GO" id="GO:0030968">
    <property type="term" value="P:endoplasmic reticulum unfolded protein response"/>
    <property type="evidence" value="ECO:0007669"/>
    <property type="project" value="UniProtKB-UniRule"/>
</dbReference>
<feature type="region of interest" description="Disordered" evidence="8">
    <location>
        <begin position="1"/>
        <end position="151"/>
    </location>
</feature>
<comment type="caution">
    <text evidence="10">The sequence shown here is derived from an EMBL/GenBank/DDBJ whole genome shotgun (WGS) entry which is preliminary data.</text>
</comment>
<reference evidence="10 11" key="1">
    <citation type="submission" date="2015-07" db="EMBL/GenBank/DDBJ databases">
        <title>Comparative genomics of the Sigatoka disease complex on banana suggests a link between parallel evolutionary changes in Pseudocercospora fijiensis and Pseudocercospora eumusae and increased virulence on the banana host.</title>
        <authorList>
            <person name="Chang T.-C."/>
            <person name="Salvucci A."/>
            <person name="Crous P.W."/>
            <person name="Stergiopoulos I."/>
        </authorList>
    </citation>
    <scope>NUCLEOTIDE SEQUENCE [LARGE SCALE GENOMIC DNA]</scope>
    <source>
        <strain evidence="10 11">CBS 116634</strain>
    </source>
</reference>
<dbReference type="PROSITE" id="PS51914">
    <property type="entry name" value="MRH"/>
    <property type="match status" value="1"/>
</dbReference>